<name>A0A7W9KPN5_9PSEU</name>
<dbReference type="Proteomes" id="UP000585638">
    <property type="component" value="Unassembled WGS sequence"/>
</dbReference>
<gene>
    <name evidence="1" type="ORF">BJ998_007613</name>
</gene>
<comment type="caution">
    <text evidence="1">The sequence shown here is derived from an EMBL/GenBank/DDBJ whole genome shotgun (WGS) entry which is preliminary data.</text>
</comment>
<organism evidence="1 2">
    <name type="scientific">Kutzneria kofuensis</name>
    <dbReference type="NCBI Taxonomy" id="103725"/>
    <lineage>
        <taxon>Bacteria</taxon>
        <taxon>Bacillati</taxon>
        <taxon>Actinomycetota</taxon>
        <taxon>Actinomycetes</taxon>
        <taxon>Pseudonocardiales</taxon>
        <taxon>Pseudonocardiaceae</taxon>
        <taxon>Kutzneria</taxon>
    </lineage>
</organism>
<keyword evidence="2" id="KW-1185">Reference proteome</keyword>
<evidence type="ECO:0000313" key="2">
    <source>
        <dbReference type="Proteomes" id="UP000585638"/>
    </source>
</evidence>
<reference evidence="1 2" key="1">
    <citation type="submission" date="2020-08" db="EMBL/GenBank/DDBJ databases">
        <title>Sequencing the genomes of 1000 actinobacteria strains.</title>
        <authorList>
            <person name="Klenk H.-P."/>
        </authorList>
    </citation>
    <scope>NUCLEOTIDE SEQUENCE [LARGE SCALE GENOMIC DNA]</scope>
    <source>
        <strain evidence="1 2">DSM 43851</strain>
    </source>
</reference>
<dbReference type="AlphaFoldDB" id="A0A7W9KPN5"/>
<protein>
    <submittedName>
        <fullName evidence="1">Uncharacterized protein</fullName>
    </submittedName>
</protein>
<accession>A0A7W9KPN5</accession>
<evidence type="ECO:0000313" key="1">
    <source>
        <dbReference type="EMBL" id="MBB5896417.1"/>
    </source>
</evidence>
<dbReference type="EMBL" id="JACHIR010000001">
    <property type="protein sequence ID" value="MBB5896417.1"/>
    <property type="molecule type" value="Genomic_DNA"/>
</dbReference>
<sequence>MDVLYAPCPSGLDALVAIGTAVAPTPVSVLISPRGPH</sequence>
<proteinExistence type="predicted"/>